<feature type="transmembrane region" description="Helical" evidence="1">
    <location>
        <begin position="73"/>
        <end position="89"/>
    </location>
</feature>
<protein>
    <recommendedName>
        <fullName evidence="4">DUF2160 domain-containing protein</fullName>
    </recommendedName>
</protein>
<keyword evidence="1" id="KW-0812">Transmembrane</keyword>
<evidence type="ECO:0000256" key="1">
    <source>
        <dbReference type="SAM" id="Phobius"/>
    </source>
</evidence>
<gene>
    <name evidence="2" type="ORF">FQP86_13120</name>
</gene>
<evidence type="ECO:0008006" key="4">
    <source>
        <dbReference type="Google" id="ProtNLM"/>
    </source>
</evidence>
<dbReference type="AlphaFoldDB" id="A0A558HHW1"/>
<dbReference type="InterPro" id="IPR018678">
    <property type="entry name" value="DUF2160_TM"/>
</dbReference>
<dbReference type="Pfam" id="PF09928">
    <property type="entry name" value="DUF2160"/>
    <property type="match status" value="1"/>
</dbReference>
<feature type="transmembrane region" description="Helical" evidence="1">
    <location>
        <begin position="12"/>
        <end position="30"/>
    </location>
</feature>
<dbReference type="STRING" id="553385.GCA_000591415_01454"/>
<keyword evidence="3" id="KW-1185">Reference proteome</keyword>
<keyword evidence="1" id="KW-1133">Transmembrane helix</keyword>
<dbReference type="EMBL" id="VNFH01000009">
    <property type="protein sequence ID" value="TVU68726.1"/>
    <property type="molecule type" value="Genomic_DNA"/>
</dbReference>
<dbReference type="OrthoDB" id="5420630at2"/>
<accession>A0A558HHW1</accession>
<proteinExistence type="predicted"/>
<evidence type="ECO:0000313" key="3">
    <source>
        <dbReference type="Proteomes" id="UP000319941"/>
    </source>
</evidence>
<keyword evidence="1" id="KW-0472">Membrane</keyword>
<organism evidence="2 3">
    <name type="scientific">Cobetia crustatorum</name>
    <dbReference type="NCBI Taxonomy" id="553385"/>
    <lineage>
        <taxon>Bacteria</taxon>
        <taxon>Pseudomonadati</taxon>
        <taxon>Pseudomonadota</taxon>
        <taxon>Gammaproteobacteria</taxon>
        <taxon>Oceanospirillales</taxon>
        <taxon>Halomonadaceae</taxon>
        <taxon>Cobetia</taxon>
    </lineage>
</organism>
<sequence length="90" mass="10257">MEWMAWTLPTTLFFAGIGIILLGMTAWQFATPTLSRQGFLPIATTRGDRLFIGLLSSGWLHLLWLGFTDQVLWIISVVCVVWMLLLMKWG</sequence>
<evidence type="ECO:0000313" key="2">
    <source>
        <dbReference type="EMBL" id="TVU68726.1"/>
    </source>
</evidence>
<dbReference type="RefSeq" id="WP_024951643.1">
    <property type="nucleotide sequence ID" value="NZ_CAWOWR010000147.1"/>
</dbReference>
<dbReference type="Proteomes" id="UP000319941">
    <property type="component" value="Unassembled WGS sequence"/>
</dbReference>
<name>A0A558HHW1_9GAMM</name>
<comment type="caution">
    <text evidence="2">The sequence shown here is derived from an EMBL/GenBank/DDBJ whole genome shotgun (WGS) entry which is preliminary data.</text>
</comment>
<reference evidence="2 3" key="1">
    <citation type="submission" date="2019-07" db="EMBL/GenBank/DDBJ databases">
        <title>Diversity of Bacteria from Kongsfjorden, Arctic.</title>
        <authorList>
            <person name="Yu Y."/>
        </authorList>
    </citation>
    <scope>NUCLEOTIDE SEQUENCE [LARGE SCALE GENOMIC DNA]</scope>
    <source>
        <strain evidence="2 3">SM1923</strain>
    </source>
</reference>